<dbReference type="EMBL" id="JAKMXF010000308">
    <property type="protein sequence ID" value="KAI6650996.1"/>
    <property type="molecule type" value="Genomic_DNA"/>
</dbReference>
<feature type="transmembrane region" description="Helical" evidence="1">
    <location>
        <begin position="138"/>
        <end position="160"/>
    </location>
</feature>
<accession>A0AAV7JRJ5</accession>
<keyword evidence="1" id="KW-0812">Transmembrane</keyword>
<keyword evidence="1" id="KW-1133">Transmembrane helix</keyword>
<keyword evidence="1" id="KW-0472">Membrane</keyword>
<keyword evidence="3" id="KW-1185">Reference proteome</keyword>
<reference evidence="2 3" key="1">
    <citation type="journal article" date="2023" name="BMC Biol.">
        <title>The compact genome of the sponge Oopsacas minuta (Hexactinellida) is lacking key metazoan core genes.</title>
        <authorList>
            <person name="Santini S."/>
            <person name="Schenkelaars Q."/>
            <person name="Jourda C."/>
            <person name="Duchesne M."/>
            <person name="Belahbib H."/>
            <person name="Rocher C."/>
            <person name="Selva M."/>
            <person name="Riesgo A."/>
            <person name="Vervoort M."/>
            <person name="Leys S.P."/>
            <person name="Kodjabachian L."/>
            <person name="Le Bivic A."/>
            <person name="Borchiellini C."/>
            <person name="Claverie J.M."/>
            <person name="Renard E."/>
        </authorList>
    </citation>
    <scope>NUCLEOTIDE SEQUENCE [LARGE SCALE GENOMIC DNA]</scope>
    <source>
        <strain evidence="2">SPO-2</strain>
    </source>
</reference>
<gene>
    <name evidence="2" type="ORF">LOD99_5573</name>
</gene>
<protein>
    <submittedName>
        <fullName evidence="2">Uncharacterized protein</fullName>
    </submittedName>
</protein>
<proteinExistence type="predicted"/>
<organism evidence="2 3">
    <name type="scientific">Oopsacas minuta</name>
    <dbReference type="NCBI Taxonomy" id="111878"/>
    <lineage>
        <taxon>Eukaryota</taxon>
        <taxon>Metazoa</taxon>
        <taxon>Porifera</taxon>
        <taxon>Hexactinellida</taxon>
        <taxon>Hexasterophora</taxon>
        <taxon>Lyssacinosida</taxon>
        <taxon>Leucopsacidae</taxon>
        <taxon>Oopsacas</taxon>
    </lineage>
</organism>
<name>A0AAV7JRJ5_9METZ</name>
<evidence type="ECO:0000313" key="3">
    <source>
        <dbReference type="Proteomes" id="UP001165289"/>
    </source>
</evidence>
<evidence type="ECO:0000313" key="2">
    <source>
        <dbReference type="EMBL" id="KAI6650996.1"/>
    </source>
</evidence>
<comment type="caution">
    <text evidence="2">The sequence shown here is derived from an EMBL/GenBank/DDBJ whole genome shotgun (WGS) entry which is preliminary data.</text>
</comment>
<sequence length="176" mass="20109">MKVNRNVRSKFVIDMSIPNLTQSLDGPTVTRTRPSDLQVVGSSIINPFINLTTQTDVLEVELLKSSDNERGLVDKSREARKDFMRAINKLKDESHSSLSYLEEQLQFNTDYTPVNESLVLQTSGSLIIKILLVFGTNVIIYSYILLMILFTHISLLPYFLTWSVIRLSSKFSWLYA</sequence>
<evidence type="ECO:0000256" key="1">
    <source>
        <dbReference type="SAM" id="Phobius"/>
    </source>
</evidence>
<dbReference type="AlphaFoldDB" id="A0AAV7JRJ5"/>
<dbReference type="Proteomes" id="UP001165289">
    <property type="component" value="Unassembled WGS sequence"/>
</dbReference>